<dbReference type="EMBL" id="VLKQ01000031">
    <property type="protein sequence ID" value="TWI07376.1"/>
    <property type="molecule type" value="Genomic_DNA"/>
</dbReference>
<dbReference type="Pfam" id="PF14213">
    <property type="entry name" value="DUF4325"/>
    <property type="match status" value="1"/>
</dbReference>
<name>A0A562LIH5_9FLAO</name>
<organism evidence="2 3">
    <name type="scientific">Flavobacterium cauense R2A-7</name>
    <dbReference type="NCBI Taxonomy" id="1341154"/>
    <lineage>
        <taxon>Bacteria</taxon>
        <taxon>Pseudomonadati</taxon>
        <taxon>Bacteroidota</taxon>
        <taxon>Flavobacteriia</taxon>
        <taxon>Flavobacteriales</taxon>
        <taxon>Flavobacteriaceae</taxon>
        <taxon>Flavobacterium</taxon>
    </lineage>
</organism>
<accession>A0A562LIH5</accession>
<sequence>MDTLTMKEIIVNVKEFSITPGSRYRDEGEKAHSGQEFREVFLEPLFEDKDNDSSIIIVNLDGTIGYGTSWLEEVFGGLARKYGNDLVYSKIHLISNEEPYLIDDIKEYIKNA</sequence>
<comment type="caution">
    <text evidence="2">The sequence shown here is derived from an EMBL/GenBank/DDBJ whole genome shotgun (WGS) entry which is preliminary data.</text>
</comment>
<keyword evidence="3" id="KW-1185">Reference proteome</keyword>
<dbReference type="AlphaFoldDB" id="A0A562LIH5"/>
<evidence type="ECO:0000313" key="3">
    <source>
        <dbReference type="Proteomes" id="UP000319848"/>
    </source>
</evidence>
<gene>
    <name evidence="2" type="ORF">IP98_02968</name>
</gene>
<evidence type="ECO:0000313" key="2">
    <source>
        <dbReference type="EMBL" id="TWI07376.1"/>
    </source>
</evidence>
<protein>
    <submittedName>
        <fullName evidence="2">Uncharacterized protein DUF4325</fullName>
    </submittedName>
</protein>
<feature type="domain" description="DUF4325" evidence="1">
    <location>
        <begin position="33"/>
        <end position="100"/>
    </location>
</feature>
<evidence type="ECO:0000259" key="1">
    <source>
        <dbReference type="Pfam" id="PF14213"/>
    </source>
</evidence>
<dbReference type="Proteomes" id="UP000319848">
    <property type="component" value="Unassembled WGS sequence"/>
</dbReference>
<reference evidence="2 3" key="1">
    <citation type="journal article" date="2015" name="Stand. Genomic Sci.">
        <title>Genomic Encyclopedia of Bacterial and Archaeal Type Strains, Phase III: the genomes of soil and plant-associated and newly described type strains.</title>
        <authorList>
            <person name="Whitman W.B."/>
            <person name="Woyke T."/>
            <person name="Klenk H.P."/>
            <person name="Zhou Y."/>
            <person name="Lilburn T.G."/>
            <person name="Beck B.J."/>
            <person name="De Vos P."/>
            <person name="Vandamme P."/>
            <person name="Eisen J.A."/>
            <person name="Garrity G."/>
            <person name="Hugenholtz P."/>
            <person name="Kyrpides N.C."/>
        </authorList>
    </citation>
    <scope>NUCLEOTIDE SEQUENCE [LARGE SCALE GENOMIC DNA]</scope>
    <source>
        <strain evidence="2 3">CGMCC 1.7270</strain>
    </source>
</reference>
<dbReference type="InterPro" id="IPR025474">
    <property type="entry name" value="DUF4325"/>
</dbReference>
<proteinExistence type="predicted"/>